<accession>A0A0K1RE05</accession>
<keyword evidence="1" id="KW-0472">Membrane</keyword>
<dbReference type="SUPFAM" id="SSF103473">
    <property type="entry name" value="MFS general substrate transporter"/>
    <property type="match status" value="1"/>
</dbReference>
<feature type="transmembrane region" description="Helical" evidence="1">
    <location>
        <begin position="96"/>
        <end position="116"/>
    </location>
</feature>
<dbReference type="STRING" id="156976.AK829_10070"/>
<keyword evidence="1" id="KW-0812">Transmembrane</keyword>
<organism evidence="2 3">
    <name type="scientific">Corynebacterium riegelii</name>
    <dbReference type="NCBI Taxonomy" id="156976"/>
    <lineage>
        <taxon>Bacteria</taxon>
        <taxon>Bacillati</taxon>
        <taxon>Actinomycetota</taxon>
        <taxon>Actinomycetes</taxon>
        <taxon>Mycobacteriales</taxon>
        <taxon>Corynebacteriaceae</taxon>
        <taxon>Corynebacterium</taxon>
    </lineage>
</organism>
<evidence type="ECO:0000256" key="1">
    <source>
        <dbReference type="SAM" id="Phobius"/>
    </source>
</evidence>
<reference evidence="2 3" key="1">
    <citation type="submission" date="2015-08" db="EMBL/GenBank/DDBJ databases">
        <authorList>
            <person name="Babu N.S."/>
            <person name="Beckwith C.J."/>
            <person name="Beseler K.G."/>
            <person name="Brison A."/>
            <person name="Carone J.V."/>
            <person name="Caskin T.P."/>
            <person name="Diamond M."/>
            <person name="Durham M.E."/>
            <person name="Foxe J.M."/>
            <person name="Go M."/>
            <person name="Henderson B.A."/>
            <person name="Jones I.B."/>
            <person name="McGettigan J.A."/>
            <person name="Micheletti S.J."/>
            <person name="Nasrallah M.E."/>
            <person name="Ortiz D."/>
            <person name="Piller C.R."/>
            <person name="Privatt S.R."/>
            <person name="Schneider S.L."/>
            <person name="Sharp S."/>
            <person name="Smith T.C."/>
            <person name="Stanton J.D."/>
            <person name="Ullery H.E."/>
            <person name="Wilson R.J."/>
            <person name="Serrano M.G."/>
            <person name="Buck G."/>
            <person name="Lee V."/>
            <person name="Wang Y."/>
            <person name="Carvalho R."/>
            <person name="Voegtly L."/>
            <person name="Shi R."/>
            <person name="Duckworth R."/>
            <person name="Johnson A."/>
            <person name="Loviza R."/>
            <person name="Walstead R."/>
            <person name="Shah Z."/>
            <person name="Kiflezghi M."/>
            <person name="Wade K."/>
            <person name="Ball S.L."/>
            <person name="Bradley K.W."/>
            <person name="Asai D.J."/>
            <person name="Bowman C.A."/>
            <person name="Russell D.A."/>
            <person name="Pope W.H."/>
            <person name="Jacobs-Sera D."/>
            <person name="Hendrix R.W."/>
            <person name="Hatfull G.F."/>
        </authorList>
    </citation>
    <scope>NUCLEOTIDE SEQUENCE [LARGE SCALE GENOMIC DNA]</scope>
    <source>
        <strain evidence="2 3">PUDD_83A45</strain>
    </source>
</reference>
<feature type="transmembrane region" description="Helical" evidence="1">
    <location>
        <begin position="31"/>
        <end position="51"/>
    </location>
</feature>
<evidence type="ECO:0000313" key="3">
    <source>
        <dbReference type="Proteomes" id="UP000060016"/>
    </source>
</evidence>
<name>A0A0K1RE05_9CORY</name>
<dbReference type="EMBL" id="CP012342">
    <property type="protein sequence ID" value="AKV59421.1"/>
    <property type="molecule type" value="Genomic_DNA"/>
</dbReference>
<keyword evidence="3" id="KW-1185">Reference proteome</keyword>
<evidence type="ECO:0000313" key="2">
    <source>
        <dbReference type="EMBL" id="AKV59421.1"/>
    </source>
</evidence>
<dbReference type="KEGG" id="crie:AK829_10070"/>
<proteinExistence type="predicted"/>
<dbReference type="Proteomes" id="UP000060016">
    <property type="component" value="Chromosome"/>
</dbReference>
<gene>
    <name evidence="2" type="ORF">AK829_10070</name>
</gene>
<keyword evidence="1" id="KW-1133">Transmembrane helix</keyword>
<feature type="transmembrane region" description="Helical" evidence="1">
    <location>
        <begin position="57"/>
        <end position="76"/>
    </location>
</feature>
<dbReference type="PATRIC" id="fig|156976.3.peg.2027"/>
<feature type="transmembrane region" description="Helical" evidence="1">
    <location>
        <begin position="122"/>
        <end position="145"/>
    </location>
</feature>
<dbReference type="InterPro" id="IPR036259">
    <property type="entry name" value="MFS_trans_sf"/>
</dbReference>
<dbReference type="RefSeq" id="WP_052205707.1">
    <property type="nucleotide sequence ID" value="NZ_CALUAC010000042.1"/>
</dbReference>
<sequence>MKQYGDTIVNYVADIAQDEFEASTYYKADSVALYTSLPITALVGAILALVLPGQLAMWSLLVLCVPGLSSAAAALWMRNYVPRPVSSLRKMPRGLLVLYFGLVAVWLAIIIITGAYNPEGEFSGAGTIGAIVGAAIGMLVFGALAGKISERRRAKDQARLDATSDD</sequence>
<dbReference type="AlphaFoldDB" id="A0A0K1RE05"/>
<protein>
    <submittedName>
        <fullName evidence="2">Uncharacterized protein</fullName>
    </submittedName>
</protein>